<evidence type="ECO:0000256" key="1">
    <source>
        <dbReference type="SAM" id="MobiDB-lite"/>
    </source>
</evidence>
<protein>
    <submittedName>
        <fullName evidence="2">Uncharacterized protein</fullName>
    </submittedName>
</protein>
<keyword evidence="3" id="KW-1185">Reference proteome</keyword>
<gene>
    <name evidence="2" type="ORF">EJ03DRAFT_124631</name>
</gene>
<sequence>MSYRAPQEISIPEDLRQNGQSPDCVLTTTTKRSTGPMPRRDHRTDFASSSMALTTTLHSHYYLYGPWSGVYCICISLLPITHPGVDRVAIKMRTGSTLDEQSDLQA</sequence>
<organism evidence="2 3">
    <name type="scientific">Teratosphaeria nubilosa</name>
    <dbReference type="NCBI Taxonomy" id="161662"/>
    <lineage>
        <taxon>Eukaryota</taxon>
        <taxon>Fungi</taxon>
        <taxon>Dikarya</taxon>
        <taxon>Ascomycota</taxon>
        <taxon>Pezizomycotina</taxon>
        <taxon>Dothideomycetes</taxon>
        <taxon>Dothideomycetidae</taxon>
        <taxon>Mycosphaerellales</taxon>
        <taxon>Teratosphaeriaceae</taxon>
        <taxon>Teratosphaeria</taxon>
    </lineage>
</organism>
<name>A0A6G1LKV9_9PEZI</name>
<feature type="compositionally biased region" description="Polar residues" evidence="1">
    <location>
        <begin position="17"/>
        <end position="33"/>
    </location>
</feature>
<proteinExistence type="predicted"/>
<reference evidence="2" key="1">
    <citation type="journal article" date="2020" name="Stud. Mycol.">
        <title>101 Dothideomycetes genomes: a test case for predicting lifestyles and emergence of pathogens.</title>
        <authorList>
            <person name="Haridas S."/>
            <person name="Albert R."/>
            <person name="Binder M."/>
            <person name="Bloem J."/>
            <person name="Labutti K."/>
            <person name="Salamov A."/>
            <person name="Andreopoulos B."/>
            <person name="Baker S."/>
            <person name="Barry K."/>
            <person name="Bills G."/>
            <person name="Bluhm B."/>
            <person name="Cannon C."/>
            <person name="Castanera R."/>
            <person name="Culley D."/>
            <person name="Daum C."/>
            <person name="Ezra D."/>
            <person name="Gonzalez J."/>
            <person name="Henrissat B."/>
            <person name="Kuo A."/>
            <person name="Liang C."/>
            <person name="Lipzen A."/>
            <person name="Lutzoni F."/>
            <person name="Magnuson J."/>
            <person name="Mondo S."/>
            <person name="Nolan M."/>
            <person name="Ohm R."/>
            <person name="Pangilinan J."/>
            <person name="Park H.-J."/>
            <person name="Ramirez L."/>
            <person name="Alfaro M."/>
            <person name="Sun H."/>
            <person name="Tritt A."/>
            <person name="Yoshinaga Y."/>
            <person name="Zwiers L.-H."/>
            <person name="Turgeon B."/>
            <person name="Goodwin S."/>
            <person name="Spatafora J."/>
            <person name="Crous P."/>
            <person name="Grigoriev I."/>
        </authorList>
    </citation>
    <scope>NUCLEOTIDE SEQUENCE</scope>
    <source>
        <strain evidence="2">CBS 116005</strain>
    </source>
</reference>
<feature type="region of interest" description="Disordered" evidence="1">
    <location>
        <begin position="1"/>
        <end position="41"/>
    </location>
</feature>
<evidence type="ECO:0000313" key="2">
    <source>
        <dbReference type="EMBL" id="KAF2773250.1"/>
    </source>
</evidence>
<dbReference type="EMBL" id="ML995811">
    <property type="protein sequence ID" value="KAF2773250.1"/>
    <property type="molecule type" value="Genomic_DNA"/>
</dbReference>
<dbReference type="Proteomes" id="UP000799436">
    <property type="component" value="Unassembled WGS sequence"/>
</dbReference>
<dbReference type="AlphaFoldDB" id="A0A6G1LKV9"/>
<evidence type="ECO:0000313" key="3">
    <source>
        <dbReference type="Proteomes" id="UP000799436"/>
    </source>
</evidence>
<accession>A0A6G1LKV9</accession>